<comment type="caution">
    <text evidence="1">The sequence shown here is derived from an EMBL/GenBank/DDBJ whole genome shotgun (WGS) entry which is preliminary data.</text>
</comment>
<dbReference type="AlphaFoldDB" id="A0A9W8DYX9"/>
<organism evidence="1 2">
    <name type="scientific">Dispira parvispora</name>
    <dbReference type="NCBI Taxonomy" id="1520584"/>
    <lineage>
        <taxon>Eukaryota</taxon>
        <taxon>Fungi</taxon>
        <taxon>Fungi incertae sedis</taxon>
        <taxon>Zoopagomycota</taxon>
        <taxon>Kickxellomycotina</taxon>
        <taxon>Dimargaritomycetes</taxon>
        <taxon>Dimargaritales</taxon>
        <taxon>Dimargaritaceae</taxon>
        <taxon>Dispira</taxon>
    </lineage>
</organism>
<name>A0A9W8DYX9_9FUNG</name>
<dbReference type="OrthoDB" id="5545323at2759"/>
<evidence type="ECO:0000313" key="1">
    <source>
        <dbReference type="EMBL" id="KAJ1952940.1"/>
    </source>
</evidence>
<accession>A0A9W8DYX9</accession>
<proteinExistence type="predicted"/>
<evidence type="ECO:0000313" key="2">
    <source>
        <dbReference type="Proteomes" id="UP001150925"/>
    </source>
</evidence>
<protein>
    <recommendedName>
        <fullName evidence="3">WG repeat-containing protein</fullName>
    </recommendedName>
</protein>
<sequence length="173" mass="20109">MTLPDSNPLEFKIYSEKYFTRTRLIADSEGNVLYAIKNESIASNKRLEDYATGQTLWQVKGRWGFVNEVDFIAAKLHRKYKLGGDEFRFEYDAVPYKWVPKDLLSKYTYQCFHRDTDEPVADFNYKHCSRTFGTVTIYPKEGYSKGLIQLLIFTVFRIVQVQRNEDRGASGGG</sequence>
<evidence type="ECO:0008006" key="3">
    <source>
        <dbReference type="Google" id="ProtNLM"/>
    </source>
</evidence>
<dbReference type="Proteomes" id="UP001150925">
    <property type="component" value="Unassembled WGS sequence"/>
</dbReference>
<keyword evidence="2" id="KW-1185">Reference proteome</keyword>
<dbReference type="EMBL" id="JANBPY010003033">
    <property type="protein sequence ID" value="KAJ1952940.1"/>
    <property type="molecule type" value="Genomic_DNA"/>
</dbReference>
<reference evidence="1" key="1">
    <citation type="submission" date="2022-07" db="EMBL/GenBank/DDBJ databases">
        <title>Phylogenomic reconstructions and comparative analyses of Kickxellomycotina fungi.</title>
        <authorList>
            <person name="Reynolds N.K."/>
            <person name="Stajich J.E."/>
            <person name="Barry K."/>
            <person name="Grigoriev I.V."/>
            <person name="Crous P."/>
            <person name="Smith M.E."/>
        </authorList>
    </citation>
    <scope>NUCLEOTIDE SEQUENCE</scope>
    <source>
        <strain evidence="1">RSA 1196</strain>
    </source>
</reference>
<gene>
    <name evidence="1" type="ORF">IWQ62_006107</name>
</gene>